<dbReference type="EMBL" id="PUDN01000035">
    <property type="protein sequence ID" value="PQH52883.1"/>
    <property type="molecule type" value="Genomic_DNA"/>
</dbReference>
<reference evidence="1 2" key="1">
    <citation type="journal article" date="2018" name="J. Antimicrob. Chemother.">
        <title>Phylogenomics of colistin-susceptible and resistant XDR Acinetobacter baumannii.</title>
        <authorList>
            <person name="Mustapha M."/>
            <person name="Li B."/>
            <person name="Pacey M.P."/>
            <person name="Mettus R.T."/>
            <person name="McElheny C.L."/>
            <person name="Ernst R.K."/>
            <person name="Cooper V.S."/>
            <person name="Doi Y."/>
        </authorList>
    </citation>
    <scope>NUCLEOTIDE SEQUENCE [LARGE SCALE GENOMIC DNA]</scope>
    <source>
        <strain evidence="1 2">R20</strain>
    </source>
</reference>
<evidence type="ECO:0000313" key="2">
    <source>
        <dbReference type="Proteomes" id="UP000239276"/>
    </source>
</evidence>
<accession>A0AB37ACQ8</accession>
<name>A0AB37ACQ8_ACIBA</name>
<proteinExistence type="predicted"/>
<sequence length="44" mass="4949">MSDKKKSLVICFTPLQMLIAEKIIAQQPSVDLIVIALNNSDKYK</sequence>
<protein>
    <submittedName>
        <fullName evidence="1">Polysaccharide biosynthesis protein</fullName>
    </submittedName>
</protein>
<dbReference type="Gene3D" id="3.30.370.20">
    <property type="match status" value="1"/>
</dbReference>
<comment type="caution">
    <text evidence="1">The sequence shown here is derived from an EMBL/GenBank/DDBJ whole genome shotgun (WGS) entry which is preliminary data.</text>
</comment>
<evidence type="ECO:0000313" key="1">
    <source>
        <dbReference type="EMBL" id="PQH52883.1"/>
    </source>
</evidence>
<feature type="non-terminal residue" evidence="1">
    <location>
        <position position="44"/>
    </location>
</feature>
<organism evidence="1 2">
    <name type="scientific">Acinetobacter baumannii</name>
    <dbReference type="NCBI Taxonomy" id="470"/>
    <lineage>
        <taxon>Bacteria</taxon>
        <taxon>Pseudomonadati</taxon>
        <taxon>Pseudomonadota</taxon>
        <taxon>Gammaproteobacteria</taxon>
        <taxon>Moraxellales</taxon>
        <taxon>Moraxellaceae</taxon>
        <taxon>Acinetobacter</taxon>
        <taxon>Acinetobacter calcoaceticus/baumannii complex</taxon>
    </lineage>
</organism>
<dbReference type="AlphaFoldDB" id="A0AB37ACQ8"/>
<gene>
    <name evidence="1" type="ORF">C5U34_09830</name>
</gene>
<dbReference type="Proteomes" id="UP000239276">
    <property type="component" value="Unassembled WGS sequence"/>
</dbReference>